<accession>A0AA36G167</accession>
<dbReference type="EMBL" id="CATQJA010002633">
    <property type="protein sequence ID" value="CAJ0574769.1"/>
    <property type="molecule type" value="Genomic_DNA"/>
</dbReference>
<gene>
    <name evidence="2" type="ORF">MSPICULIGERA_LOCUS13096</name>
</gene>
<keyword evidence="1" id="KW-0812">Transmembrane</keyword>
<dbReference type="AlphaFoldDB" id="A0AA36G167"/>
<feature type="transmembrane region" description="Helical" evidence="1">
    <location>
        <begin position="148"/>
        <end position="167"/>
    </location>
</feature>
<evidence type="ECO:0000256" key="1">
    <source>
        <dbReference type="SAM" id="Phobius"/>
    </source>
</evidence>
<reference evidence="2" key="1">
    <citation type="submission" date="2023-06" db="EMBL/GenBank/DDBJ databases">
        <authorList>
            <person name="Delattre M."/>
        </authorList>
    </citation>
    <scope>NUCLEOTIDE SEQUENCE</scope>
    <source>
        <strain evidence="2">AF72</strain>
    </source>
</reference>
<comment type="caution">
    <text evidence="2">The sequence shown here is derived from an EMBL/GenBank/DDBJ whole genome shotgun (WGS) entry which is preliminary data.</text>
</comment>
<keyword evidence="1" id="KW-0472">Membrane</keyword>
<protein>
    <submittedName>
        <fullName evidence="2">Uncharacterized protein</fullName>
    </submittedName>
</protein>
<keyword evidence="1" id="KW-1133">Transmembrane helix</keyword>
<keyword evidence="3" id="KW-1185">Reference proteome</keyword>
<name>A0AA36G167_9BILA</name>
<evidence type="ECO:0000313" key="3">
    <source>
        <dbReference type="Proteomes" id="UP001177023"/>
    </source>
</evidence>
<evidence type="ECO:0000313" key="2">
    <source>
        <dbReference type="EMBL" id="CAJ0574769.1"/>
    </source>
</evidence>
<dbReference type="Proteomes" id="UP001177023">
    <property type="component" value="Unassembled WGS sequence"/>
</dbReference>
<sequence>MERLPMLARCGHSWVCGFCALTAEDRHFLSCNVCGRLASDYVPWKRYLSCLLGQTFFGVDDDKQQQQQSLPKPDERLAITYPIEGRMEKYEKQLETLKEFIVITHQINQKVEKNKEMLESIARHQQIPAPRPVNTQNNALEEKMNMQFTIVLTLLCFNLFVLLALLFK</sequence>
<proteinExistence type="predicted"/>
<organism evidence="2 3">
    <name type="scientific">Mesorhabditis spiculigera</name>
    <dbReference type="NCBI Taxonomy" id="96644"/>
    <lineage>
        <taxon>Eukaryota</taxon>
        <taxon>Metazoa</taxon>
        <taxon>Ecdysozoa</taxon>
        <taxon>Nematoda</taxon>
        <taxon>Chromadorea</taxon>
        <taxon>Rhabditida</taxon>
        <taxon>Rhabditina</taxon>
        <taxon>Rhabditomorpha</taxon>
        <taxon>Rhabditoidea</taxon>
        <taxon>Rhabditidae</taxon>
        <taxon>Mesorhabditinae</taxon>
        <taxon>Mesorhabditis</taxon>
    </lineage>
</organism>
<feature type="non-terminal residue" evidence="2">
    <location>
        <position position="1"/>
    </location>
</feature>